<dbReference type="Proteomes" id="UP001222027">
    <property type="component" value="Unassembled WGS sequence"/>
</dbReference>
<feature type="compositionally biased region" description="Polar residues" evidence="1">
    <location>
        <begin position="14"/>
        <end position="32"/>
    </location>
</feature>
<accession>A0AAV8R086</accession>
<keyword evidence="3" id="KW-1185">Reference proteome</keyword>
<evidence type="ECO:0000256" key="1">
    <source>
        <dbReference type="SAM" id="MobiDB-lite"/>
    </source>
</evidence>
<feature type="region of interest" description="Disordered" evidence="1">
    <location>
        <begin position="1"/>
        <end position="32"/>
    </location>
</feature>
<comment type="caution">
    <text evidence="2">The sequence shown here is derived from an EMBL/GenBank/DDBJ whole genome shotgun (WGS) entry which is preliminary data.</text>
</comment>
<sequence length="178" mass="19426">MLRTLPSHGGATTGGASKQAYNNSPIGPHSSLNGSGSASPFLYLPPFVADDKMDTECVDTQAVVVESGHDSPTWRKLTRNNFASHASYVDLRQRSVTDMGSVPRTDRRGRVRLVLEDVPHFSDYLPDSPTYPNPLQDNPACSVVKLLFRKAVQGGSIFDEVGVVRGYILSQKMFMLAL</sequence>
<protein>
    <submittedName>
        <fullName evidence="2">Uncharacterized protein</fullName>
    </submittedName>
</protein>
<dbReference type="AlphaFoldDB" id="A0AAV8R086"/>
<gene>
    <name evidence="2" type="ORF">OPV22_019153</name>
</gene>
<evidence type="ECO:0000313" key="2">
    <source>
        <dbReference type="EMBL" id="KAJ8486668.1"/>
    </source>
</evidence>
<organism evidence="2 3">
    <name type="scientific">Ensete ventricosum</name>
    <name type="common">Abyssinian banana</name>
    <name type="synonym">Musa ensete</name>
    <dbReference type="NCBI Taxonomy" id="4639"/>
    <lineage>
        <taxon>Eukaryota</taxon>
        <taxon>Viridiplantae</taxon>
        <taxon>Streptophyta</taxon>
        <taxon>Embryophyta</taxon>
        <taxon>Tracheophyta</taxon>
        <taxon>Spermatophyta</taxon>
        <taxon>Magnoliopsida</taxon>
        <taxon>Liliopsida</taxon>
        <taxon>Zingiberales</taxon>
        <taxon>Musaceae</taxon>
        <taxon>Ensete</taxon>
    </lineage>
</organism>
<evidence type="ECO:0000313" key="3">
    <source>
        <dbReference type="Proteomes" id="UP001222027"/>
    </source>
</evidence>
<name>A0AAV8R086_ENSVE</name>
<proteinExistence type="predicted"/>
<dbReference type="EMBL" id="JAQQAF010000005">
    <property type="protein sequence ID" value="KAJ8486668.1"/>
    <property type="molecule type" value="Genomic_DNA"/>
</dbReference>
<reference evidence="2 3" key="1">
    <citation type="submission" date="2022-12" db="EMBL/GenBank/DDBJ databases">
        <title>Chromosome-scale assembly of the Ensete ventricosum genome.</title>
        <authorList>
            <person name="Dussert Y."/>
            <person name="Stocks J."/>
            <person name="Wendawek A."/>
            <person name="Woldeyes F."/>
            <person name="Nichols R.A."/>
            <person name="Borrell J.S."/>
        </authorList>
    </citation>
    <scope>NUCLEOTIDE SEQUENCE [LARGE SCALE GENOMIC DNA]</scope>
    <source>
        <strain evidence="3">cv. Maze</strain>
        <tissue evidence="2">Seeds</tissue>
    </source>
</reference>